<dbReference type="InterPro" id="IPR000792">
    <property type="entry name" value="Tscrpt_reg_LuxR_C"/>
</dbReference>
<dbReference type="Proteomes" id="UP000318578">
    <property type="component" value="Unassembled WGS sequence"/>
</dbReference>
<dbReference type="GO" id="GO:0005737">
    <property type="term" value="C:cytoplasm"/>
    <property type="evidence" value="ECO:0007669"/>
    <property type="project" value="TreeGrafter"/>
</dbReference>
<dbReference type="RefSeq" id="WP_144643325.1">
    <property type="nucleotide sequence ID" value="NZ_BNAX01000037.1"/>
</dbReference>
<dbReference type="AlphaFoldDB" id="A0A558A0M0"/>
<dbReference type="SMART" id="SM00421">
    <property type="entry name" value="HTH_LUXR"/>
    <property type="match status" value="1"/>
</dbReference>
<dbReference type="SUPFAM" id="SSF52540">
    <property type="entry name" value="P-loop containing nucleoside triphosphate hydrolases"/>
    <property type="match status" value="1"/>
</dbReference>
<feature type="domain" description="HTH luxR-type" evidence="3">
    <location>
        <begin position="868"/>
        <end position="933"/>
    </location>
</feature>
<dbReference type="Gene3D" id="1.10.10.10">
    <property type="entry name" value="Winged helix-like DNA-binding domain superfamily/Winged helix DNA-binding domain"/>
    <property type="match status" value="1"/>
</dbReference>
<dbReference type="InterPro" id="IPR041664">
    <property type="entry name" value="AAA_16"/>
</dbReference>
<evidence type="ECO:0000313" key="4">
    <source>
        <dbReference type="EMBL" id="TVT17801.1"/>
    </source>
</evidence>
<dbReference type="GO" id="GO:0006355">
    <property type="term" value="P:regulation of DNA-templated transcription"/>
    <property type="evidence" value="ECO:0007669"/>
    <property type="project" value="InterPro"/>
</dbReference>
<dbReference type="GO" id="GO:0005524">
    <property type="term" value="F:ATP binding"/>
    <property type="evidence" value="ECO:0007669"/>
    <property type="project" value="UniProtKB-KW"/>
</dbReference>
<keyword evidence="1" id="KW-0547">Nucleotide-binding</keyword>
<gene>
    <name evidence="4" type="ORF">FNH06_30160</name>
</gene>
<dbReference type="Pfam" id="PF13191">
    <property type="entry name" value="AAA_16"/>
    <property type="match status" value="1"/>
</dbReference>
<keyword evidence="5" id="KW-1185">Reference proteome</keyword>
<organism evidence="4 5">
    <name type="scientific">Amycolatopsis acidiphila</name>
    <dbReference type="NCBI Taxonomy" id="715473"/>
    <lineage>
        <taxon>Bacteria</taxon>
        <taxon>Bacillati</taxon>
        <taxon>Actinomycetota</taxon>
        <taxon>Actinomycetes</taxon>
        <taxon>Pseudonocardiales</taxon>
        <taxon>Pseudonocardiaceae</taxon>
        <taxon>Amycolatopsis</taxon>
    </lineage>
</organism>
<dbReference type="EMBL" id="VJZA01000072">
    <property type="protein sequence ID" value="TVT17801.1"/>
    <property type="molecule type" value="Genomic_DNA"/>
</dbReference>
<dbReference type="CDD" id="cd06170">
    <property type="entry name" value="LuxR_C_like"/>
    <property type="match status" value="1"/>
</dbReference>
<dbReference type="InterPro" id="IPR027417">
    <property type="entry name" value="P-loop_NTPase"/>
</dbReference>
<dbReference type="InterPro" id="IPR016032">
    <property type="entry name" value="Sig_transdc_resp-reg_C-effctor"/>
</dbReference>
<name>A0A558A0M0_9PSEU</name>
<dbReference type="OrthoDB" id="5476461at2"/>
<keyword evidence="2" id="KW-0067">ATP-binding</keyword>
<accession>A0A558A0M0</accession>
<evidence type="ECO:0000259" key="3">
    <source>
        <dbReference type="PROSITE" id="PS50043"/>
    </source>
</evidence>
<dbReference type="InterPro" id="IPR036388">
    <property type="entry name" value="WH-like_DNA-bd_sf"/>
</dbReference>
<evidence type="ECO:0000256" key="1">
    <source>
        <dbReference type="ARBA" id="ARBA00022741"/>
    </source>
</evidence>
<evidence type="ECO:0000313" key="5">
    <source>
        <dbReference type="Proteomes" id="UP000318578"/>
    </source>
</evidence>
<dbReference type="Pfam" id="PF00196">
    <property type="entry name" value="GerE"/>
    <property type="match status" value="1"/>
</dbReference>
<dbReference type="GO" id="GO:0003677">
    <property type="term" value="F:DNA binding"/>
    <property type="evidence" value="ECO:0007669"/>
    <property type="project" value="InterPro"/>
</dbReference>
<proteinExistence type="predicted"/>
<dbReference type="PANTHER" id="PTHR16305">
    <property type="entry name" value="TESTICULAR SOLUBLE ADENYLYL CYCLASE"/>
    <property type="match status" value="1"/>
</dbReference>
<dbReference type="SUPFAM" id="SSF46894">
    <property type="entry name" value="C-terminal effector domain of the bipartite response regulators"/>
    <property type="match status" value="1"/>
</dbReference>
<dbReference type="GO" id="GO:0004016">
    <property type="term" value="F:adenylate cyclase activity"/>
    <property type="evidence" value="ECO:0007669"/>
    <property type="project" value="TreeGrafter"/>
</dbReference>
<dbReference type="PANTHER" id="PTHR16305:SF35">
    <property type="entry name" value="TRANSCRIPTIONAL ACTIVATOR DOMAIN"/>
    <property type="match status" value="1"/>
</dbReference>
<dbReference type="PRINTS" id="PR00038">
    <property type="entry name" value="HTHLUXR"/>
</dbReference>
<dbReference type="PROSITE" id="PS50043">
    <property type="entry name" value="HTH_LUXR_2"/>
    <property type="match status" value="1"/>
</dbReference>
<comment type="caution">
    <text evidence="4">The sequence shown here is derived from an EMBL/GenBank/DDBJ whole genome shotgun (WGS) entry which is preliminary data.</text>
</comment>
<evidence type="ECO:0000256" key="2">
    <source>
        <dbReference type="ARBA" id="ARBA00022840"/>
    </source>
</evidence>
<protein>
    <submittedName>
        <fullName evidence="4">AAA family ATPase</fullName>
    </submittedName>
</protein>
<reference evidence="4 5" key="1">
    <citation type="submission" date="2019-07" db="EMBL/GenBank/DDBJ databases">
        <title>New species of Amycolatopsis and Streptomyces.</title>
        <authorList>
            <person name="Duangmal K."/>
            <person name="Teo W.F.A."/>
            <person name="Lipun K."/>
        </authorList>
    </citation>
    <scope>NUCLEOTIDE SEQUENCE [LARGE SCALE GENOMIC DNA]</scope>
    <source>
        <strain evidence="4 5">JCM 30562</strain>
    </source>
</reference>
<sequence length="935" mass="98649">MAVTTTVTTALHGRDPELTALSEALGSLRSGTGMVVLIEGSPGIGKSRLLAEAVRMAGTLSVRVGVGDADPAEAAVELAPLLRALFDGPALLLPRSALPVARGGPEQRYWLLQDLETLLEGAACEAPLVVCLDDLQWADSGTLAALRALPTRLASVPVAWILAARPVQPGSALADVVEQLVAQGARRITLEPLAPAAVAELASEVMAARPDQALLDLAADAAGNPFFLVELLRGLREERLVRIEDGAARLVEARLPKRVAAGMRHRLARLSESARQLAAIAASLARRFTVRELASMLGAPPASLLVPVEQLIEAGVFAEGADRLSFRHDIIREAVRDTTTVSARRALDRQAVDVLLAGGALPVEVAAQLATSAAPGDEIAVGLLKSAADALGPRDPAAAAELSCHALDLIPAGHSAAGPLVATTTVLLHAAGKTDDAEAFARKHLRDVVPVAEETAVSLSLASMFALSPDVRADAGRRALALRDLSDQDRVQHLARLAYNLVQAGRPSEAAEQLQRARLTIERAGDLAARSILRQAEGALRYVDGYFQDARTLHEQAMRDGFGPGEETREWVARQWRSELLAVSDRFQESLELISTGIAAANRERQAFALDFFETWRGRQLFQMGRLADAAAALEGRFDAAGNTPVVGALYAAGVVALGRVAIHTGDARQRRETAALARAMVAAGTPANRAHGGWLLALAAMADGKPADARAALDAARPGAAGRITPLYPMDVTDDPQLVRIALAAGDQRLALDTVDSAEERARRNPGIGSIRAAATHARGLLDADVALLAEACRLFEAAPRPIAHASALEDLGVGQLNRGESAAGVETLGRALVEYSEAGASWDAGRVRGRLRANGVRRKLVTSTRPNAGWAALTDSELTVVRLITTGLTNRKTAERLFVSPHTVSSHLRHAFTKLGVNSRLELARVVAEHSAN</sequence>